<dbReference type="Gene3D" id="2.60.120.920">
    <property type="match status" value="1"/>
</dbReference>
<dbReference type="InterPro" id="IPR000315">
    <property type="entry name" value="Znf_B-box"/>
</dbReference>
<evidence type="ECO:0000256" key="4">
    <source>
        <dbReference type="ARBA" id="ARBA00022833"/>
    </source>
</evidence>
<proteinExistence type="predicted"/>
<dbReference type="Proteomes" id="UP000694621">
    <property type="component" value="Unplaced"/>
</dbReference>
<dbReference type="InterPro" id="IPR051051">
    <property type="entry name" value="E3_ubiq-ligase_TRIM/RNF"/>
</dbReference>
<dbReference type="OrthoDB" id="6270329at2759"/>
<dbReference type="SUPFAM" id="SSF49899">
    <property type="entry name" value="Concanavalin A-like lectins/glucanases"/>
    <property type="match status" value="1"/>
</dbReference>
<feature type="domain" description="B30.2/SPRY" evidence="10">
    <location>
        <begin position="398"/>
        <end position="592"/>
    </location>
</feature>
<dbReference type="CDD" id="cd19769">
    <property type="entry name" value="Bbox2_TRIM16-like"/>
    <property type="match status" value="1"/>
</dbReference>
<dbReference type="FunFam" id="2.60.120.920:FF:000004">
    <property type="entry name" value="Butyrophilin subfamily 1 member A1"/>
    <property type="match status" value="1"/>
</dbReference>
<dbReference type="InterPro" id="IPR001841">
    <property type="entry name" value="Znf_RING"/>
</dbReference>
<dbReference type="SMART" id="SM00589">
    <property type="entry name" value="PRY"/>
    <property type="match status" value="1"/>
</dbReference>
<keyword evidence="4" id="KW-0862">Zinc</keyword>
<evidence type="ECO:0000313" key="12">
    <source>
        <dbReference type="Proteomes" id="UP000694621"/>
    </source>
</evidence>
<evidence type="ECO:0000256" key="2">
    <source>
        <dbReference type="ARBA" id="ARBA00022723"/>
    </source>
</evidence>
<feature type="domain" description="RING-type" evidence="8">
    <location>
        <begin position="25"/>
        <end position="65"/>
    </location>
</feature>
<evidence type="ECO:0000259" key="8">
    <source>
        <dbReference type="PROSITE" id="PS50089"/>
    </source>
</evidence>
<dbReference type="PROSITE" id="PS00518">
    <property type="entry name" value="ZF_RING_1"/>
    <property type="match status" value="1"/>
</dbReference>
<dbReference type="InterPro" id="IPR006574">
    <property type="entry name" value="PRY"/>
</dbReference>
<dbReference type="SMART" id="SM00336">
    <property type="entry name" value="BBOX"/>
    <property type="match status" value="1"/>
</dbReference>
<name>A0A8B9JRU8_ASTMX</name>
<evidence type="ECO:0000259" key="9">
    <source>
        <dbReference type="PROSITE" id="PS50119"/>
    </source>
</evidence>
<accession>A0A8B9JRU8</accession>
<dbReference type="Ensembl" id="ENSAMXT00005028310.1">
    <property type="protein sequence ID" value="ENSAMXP00005025689.1"/>
    <property type="gene ID" value="ENSAMXG00005013010.1"/>
</dbReference>
<dbReference type="Gene3D" id="3.30.40.10">
    <property type="entry name" value="Zinc/RING finger domain, C3HC4 (zinc finger)"/>
    <property type="match status" value="1"/>
</dbReference>
<dbReference type="InterPro" id="IPR003879">
    <property type="entry name" value="Butyrophylin_SPRY"/>
</dbReference>
<reference evidence="11" key="1">
    <citation type="submission" date="2025-08" db="UniProtKB">
        <authorList>
            <consortium name="Ensembl"/>
        </authorList>
    </citation>
    <scope>IDENTIFICATION</scope>
</reference>
<dbReference type="InterPro" id="IPR003877">
    <property type="entry name" value="SPRY_dom"/>
</dbReference>
<dbReference type="SUPFAM" id="SSF57850">
    <property type="entry name" value="RING/U-box"/>
    <property type="match status" value="1"/>
</dbReference>
<feature type="region of interest" description="Disordered" evidence="7">
    <location>
        <begin position="98"/>
        <end position="133"/>
    </location>
</feature>
<dbReference type="PRINTS" id="PR01407">
    <property type="entry name" value="BUTYPHLNCDUF"/>
</dbReference>
<dbReference type="KEGG" id="amex:103031730"/>
<dbReference type="Gene3D" id="4.10.830.40">
    <property type="match status" value="1"/>
</dbReference>
<dbReference type="CDD" id="cd13733">
    <property type="entry name" value="SPRY_PRY_C-I_1"/>
    <property type="match status" value="1"/>
</dbReference>
<feature type="compositionally biased region" description="Low complexity" evidence="7">
    <location>
        <begin position="104"/>
        <end position="124"/>
    </location>
</feature>
<dbReference type="InterPro" id="IPR017907">
    <property type="entry name" value="Znf_RING_CS"/>
</dbReference>
<dbReference type="GO" id="GO:0045087">
    <property type="term" value="P:innate immune response"/>
    <property type="evidence" value="ECO:0007669"/>
    <property type="project" value="UniProtKB-KW"/>
</dbReference>
<dbReference type="Gene3D" id="3.30.160.60">
    <property type="entry name" value="Classic Zinc Finger"/>
    <property type="match status" value="1"/>
</dbReference>
<protein>
    <submittedName>
        <fullName evidence="11">E3 ubiquitin-protein ligase TRIM39-like</fullName>
    </submittedName>
</protein>
<evidence type="ECO:0000256" key="1">
    <source>
        <dbReference type="ARBA" id="ARBA00022588"/>
    </source>
</evidence>
<keyword evidence="3 6" id="KW-0863">Zinc-finger</keyword>
<dbReference type="AlphaFoldDB" id="A0A8B9JRU8"/>
<keyword evidence="5" id="KW-0391">Immunity</keyword>
<dbReference type="PROSITE" id="PS50119">
    <property type="entry name" value="ZF_BBOX"/>
    <property type="match status" value="1"/>
</dbReference>
<sequence>MSFLQLHIPGMASPTNILVEEQVHCSICLDVFTNPVSIPCGHNFCMSCISNYWKSSALFMCPMCKKTFFKQPDISINTVLREIAEQFKEMRGKPILKPKPTYSHLQNPHQNPHQNPNPHQQLPEPGKPPEALPEAEEIPELIPPTGPWTQEVSCDVCTGPQRRAVKACLVCLTSYCEEHLKTHTARFTKHKLIEPVQNLEDRMCKKHERLLELFCKKDQIMVCVLCTEMDHRAHYTVPVEREWTEKKVQLRKTESEVQQMIQERLKKVEDIKHCVELNKSSAQREVEDSVQVFSDLVRVVQKVQAELVLAIEEKQRRTERWAESLIQELEQEISLLKTRNSELDHLAHTEDHIHFLQNFPSLMTHPQTKDWSETRVHTDQCVGTIRRAVSRLEETLTEEIEKLADIELKRVQKYSVDVTLDPDTANPWLQLSEDRRQVRHLGAWQDLPDTPERFDTVVITLAREGFTAGRHYWEVQVGEKDDWYLGVARASVNRKGRIAVSTSQGYWALAMKKGQGYRVSTYPPLLLSVEPRLRRVGVYVDFEEGQLSFYDVATKSHIYTFMDSFGEKVHPFFYLYCCDKASDTLSICPVVENVHSKLC</sequence>
<evidence type="ECO:0000256" key="5">
    <source>
        <dbReference type="ARBA" id="ARBA00022859"/>
    </source>
</evidence>
<feature type="domain" description="B box-type" evidence="9">
    <location>
        <begin position="199"/>
        <end position="239"/>
    </location>
</feature>
<keyword evidence="1" id="KW-0399">Innate immunity</keyword>
<evidence type="ECO:0000256" key="6">
    <source>
        <dbReference type="PROSITE-ProRule" id="PRU00024"/>
    </source>
</evidence>
<keyword evidence="2" id="KW-0479">Metal-binding</keyword>
<evidence type="ECO:0000256" key="3">
    <source>
        <dbReference type="ARBA" id="ARBA00022771"/>
    </source>
</evidence>
<dbReference type="InterPro" id="IPR001870">
    <property type="entry name" value="B30.2/SPRY"/>
</dbReference>
<dbReference type="InterPro" id="IPR013083">
    <property type="entry name" value="Znf_RING/FYVE/PHD"/>
</dbReference>
<evidence type="ECO:0000313" key="11">
    <source>
        <dbReference type="Ensembl" id="ENSAMXP00005025689.1"/>
    </source>
</evidence>
<dbReference type="PROSITE" id="PS50188">
    <property type="entry name" value="B302_SPRY"/>
    <property type="match status" value="1"/>
</dbReference>
<dbReference type="SMART" id="SM00184">
    <property type="entry name" value="RING"/>
    <property type="match status" value="1"/>
</dbReference>
<dbReference type="InterPro" id="IPR013320">
    <property type="entry name" value="ConA-like_dom_sf"/>
</dbReference>
<dbReference type="Pfam" id="PF25600">
    <property type="entry name" value="TRIM_CC"/>
    <property type="match status" value="1"/>
</dbReference>
<dbReference type="SUPFAM" id="SSF57845">
    <property type="entry name" value="B-box zinc-binding domain"/>
    <property type="match status" value="1"/>
</dbReference>
<evidence type="ECO:0000256" key="7">
    <source>
        <dbReference type="SAM" id="MobiDB-lite"/>
    </source>
</evidence>
<dbReference type="GeneID" id="103031730"/>
<dbReference type="SMART" id="SM00449">
    <property type="entry name" value="SPRY"/>
    <property type="match status" value="1"/>
</dbReference>
<dbReference type="InterPro" id="IPR058030">
    <property type="entry name" value="TRIM8/14/16/25/29/45/65_CC"/>
</dbReference>
<dbReference type="GO" id="GO:0008270">
    <property type="term" value="F:zinc ion binding"/>
    <property type="evidence" value="ECO:0007669"/>
    <property type="project" value="UniProtKB-KW"/>
</dbReference>
<dbReference type="Pfam" id="PF00643">
    <property type="entry name" value="zf-B_box"/>
    <property type="match status" value="1"/>
</dbReference>
<organism evidence="11 12">
    <name type="scientific">Astyanax mexicanus</name>
    <name type="common">Blind cave fish</name>
    <name type="synonym">Astyanax fasciatus mexicanus</name>
    <dbReference type="NCBI Taxonomy" id="7994"/>
    <lineage>
        <taxon>Eukaryota</taxon>
        <taxon>Metazoa</taxon>
        <taxon>Chordata</taxon>
        <taxon>Craniata</taxon>
        <taxon>Vertebrata</taxon>
        <taxon>Euteleostomi</taxon>
        <taxon>Actinopterygii</taxon>
        <taxon>Neopterygii</taxon>
        <taxon>Teleostei</taxon>
        <taxon>Ostariophysi</taxon>
        <taxon>Characiformes</taxon>
        <taxon>Characoidei</taxon>
        <taxon>Acestrorhamphidae</taxon>
        <taxon>Acestrorhamphinae</taxon>
        <taxon>Astyanax</taxon>
    </lineage>
</organism>
<dbReference type="PROSITE" id="PS50089">
    <property type="entry name" value="ZF_RING_2"/>
    <property type="match status" value="1"/>
</dbReference>
<dbReference type="Pfam" id="PF00622">
    <property type="entry name" value="SPRY"/>
    <property type="match status" value="1"/>
</dbReference>
<evidence type="ECO:0000259" key="10">
    <source>
        <dbReference type="PROSITE" id="PS50188"/>
    </source>
</evidence>
<dbReference type="GO" id="GO:0005737">
    <property type="term" value="C:cytoplasm"/>
    <property type="evidence" value="ECO:0007669"/>
    <property type="project" value="UniProtKB-ARBA"/>
</dbReference>
<dbReference type="Pfam" id="PF13765">
    <property type="entry name" value="PRY"/>
    <property type="match status" value="1"/>
</dbReference>
<dbReference type="InterPro" id="IPR043136">
    <property type="entry name" value="B30.2/SPRY_sf"/>
</dbReference>
<dbReference type="PANTHER" id="PTHR25465">
    <property type="entry name" value="B-BOX DOMAIN CONTAINING"/>
    <property type="match status" value="1"/>
</dbReference>
<dbReference type="PANTHER" id="PTHR25465:SF49">
    <property type="entry name" value="BLOODTHIRSTY-RELATED GENE FAMILY, MEMBER 1-RELATED"/>
    <property type="match status" value="1"/>
</dbReference>
<dbReference type="Pfam" id="PF15227">
    <property type="entry name" value="zf-C3HC4_4"/>
    <property type="match status" value="1"/>
</dbReference>